<keyword evidence="2" id="KW-1185">Reference proteome</keyword>
<dbReference type="AlphaFoldDB" id="A0A238WP85"/>
<evidence type="ECO:0000313" key="2">
    <source>
        <dbReference type="Proteomes" id="UP000198403"/>
    </source>
</evidence>
<dbReference type="Proteomes" id="UP000198403">
    <property type="component" value="Unassembled WGS sequence"/>
</dbReference>
<dbReference type="InterPro" id="IPR014710">
    <property type="entry name" value="RmlC-like_jellyroll"/>
</dbReference>
<gene>
    <name evidence="1" type="ORF">SAMN06272737_1099</name>
</gene>
<organism evidence="1 2">
    <name type="scientific">Blastococcus mobilis</name>
    <dbReference type="NCBI Taxonomy" id="1938746"/>
    <lineage>
        <taxon>Bacteria</taxon>
        <taxon>Bacillati</taxon>
        <taxon>Actinomycetota</taxon>
        <taxon>Actinomycetes</taxon>
        <taxon>Geodermatophilales</taxon>
        <taxon>Geodermatophilaceae</taxon>
        <taxon>Blastococcus</taxon>
    </lineage>
</organism>
<proteinExistence type="predicted"/>
<evidence type="ECO:0000313" key="1">
    <source>
        <dbReference type="EMBL" id="SNR48228.1"/>
    </source>
</evidence>
<name>A0A238WP85_9ACTN</name>
<protein>
    <recommendedName>
        <fullName evidence="3">Cupin domain-containing protein</fullName>
    </recommendedName>
</protein>
<sequence length="122" mass="12612">MRRVALSSTTLSSFSSTGVTLRPHARVTQPVEGFAVDVVEFAARSRIGRHPTRVWQLLAVVSGEGWAAGPDGHAVPLGPGDAVLWEPGEEHASGSSAGMVAVIVQSPVPPLPGDDDSAPPVE</sequence>
<dbReference type="Gene3D" id="2.60.120.10">
    <property type="entry name" value="Jelly Rolls"/>
    <property type="match status" value="1"/>
</dbReference>
<accession>A0A238WP85</accession>
<dbReference type="RefSeq" id="WP_141137453.1">
    <property type="nucleotide sequence ID" value="NZ_FZNO01000009.1"/>
</dbReference>
<evidence type="ECO:0008006" key="3">
    <source>
        <dbReference type="Google" id="ProtNLM"/>
    </source>
</evidence>
<dbReference type="SUPFAM" id="SSF51182">
    <property type="entry name" value="RmlC-like cupins"/>
    <property type="match status" value="1"/>
</dbReference>
<dbReference type="OrthoDB" id="3782397at2"/>
<dbReference type="EMBL" id="FZNO01000009">
    <property type="protein sequence ID" value="SNR48228.1"/>
    <property type="molecule type" value="Genomic_DNA"/>
</dbReference>
<reference evidence="1 2" key="1">
    <citation type="submission" date="2017-06" db="EMBL/GenBank/DDBJ databases">
        <authorList>
            <person name="Kim H.J."/>
            <person name="Triplett B.A."/>
        </authorList>
    </citation>
    <scope>NUCLEOTIDE SEQUENCE [LARGE SCALE GENOMIC DNA]</scope>
    <source>
        <strain evidence="1 2">DSM 44272</strain>
    </source>
</reference>
<dbReference type="InterPro" id="IPR011051">
    <property type="entry name" value="RmlC_Cupin_sf"/>
</dbReference>